<keyword evidence="4 6" id="KW-0472">Membrane</keyword>
<feature type="transmembrane region" description="Helical" evidence="6">
    <location>
        <begin position="104"/>
        <end position="127"/>
    </location>
</feature>
<keyword evidence="2 6" id="KW-0812">Transmembrane</keyword>
<sequence length="460" mass="51090">MIISSVLRSKQNRENVQQRILFCMSILDFLVAFFKITGKLWTPETYLASGVGNQTSCRVSGFMNIFFPWASAIYNCSLATYYLLVIKCNWGPRRIKEIEKFLHIIPLAAGLSFAMAAAFVDAINPHAGVQCALIPNFQKSPEYWKGALRVLAATSIGLIVIMVYNFLSMVVIYDHVRRVERKSNRWGSLGASGSSSTTATRTLKVATQCILFTLAMLIPYFLYSIALLLFYIRKDNPEWFVTVISACLSSAGLLNALVYFRMRYQSLAKGYAGPLTFKKRLKIVLNIIQSTLFPCCKCCMHDLEDGANSISFRKIDIEPSIGNNSNRSSIDGRGETTDEESHRSHLTALRSQNTPNSTDSPKLNTPMSGGDWRSLKASGVKTISKSCPSNVQNGGNASINTKSDWRTLKASGVKTISKSVNCLDHTRVSWKDNNDAKSENESVLKTVEESNNLEDNANNV</sequence>
<keyword evidence="3 6" id="KW-1133">Transmembrane helix</keyword>
<dbReference type="InterPro" id="IPR017452">
    <property type="entry name" value="GPCR_Rhodpsn_7TM"/>
</dbReference>
<dbReference type="CDD" id="cd00637">
    <property type="entry name" value="7tm_classA_rhodopsin-like"/>
    <property type="match status" value="1"/>
</dbReference>
<feature type="compositionally biased region" description="Basic and acidic residues" evidence="5">
    <location>
        <begin position="330"/>
        <end position="343"/>
    </location>
</feature>
<evidence type="ECO:0000256" key="5">
    <source>
        <dbReference type="SAM" id="MobiDB-lite"/>
    </source>
</evidence>
<evidence type="ECO:0000313" key="8">
    <source>
        <dbReference type="EMBL" id="GFH43990.1"/>
    </source>
</evidence>
<dbReference type="Gene3D" id="1.20.1070.10">
    <property type="entry name" value="Rhodopsin 7-helix transmembrane proteins"/>
    <property type="match status" value="1"/>
</dbReference>
<protein>
    <recommendedName>
        <fullName evidence="7">G-protein coupled receptors family 1 profile domain-containing protein</fullName>
    </recommendedName>
</protein>
<comment type="subcellular location">
    <subcellularLocation>
        <location evidence="1">Membrane</location>
        <topology evidence="1">Multi-pass membrane protein</topology>
    </subcellularLocation>
</comment>
<reference evidence="8 9" key="1">
    <citation type="journal article" date="2021" name="Sci. Rep.">
        <title>The genome of the diatom Chaetoceros tenuissimus carries an ancient integrated fragment of an extant virus.</title>
        <authorList>
            <person name="Hongo Y."/>
            <person name="Kimura K."/>
            <person name="Takaki Y."/>
            <person name="Yoshida Y."/>
            <person name="Baba S."/>
            <person name="Kobayashi G."/>
            <person name="Nagasaki K."/>
            <person name="Hano T."/>
            <person name="Tomaru Y."/>
        </authorList>
    </citation>
    <scope>NUCLEOTIDE SEQUENCE [LARGE SCALE GENOMIC DNA]</scope>
    <source>
        <strain evidence="8 9">NIES-3715</strain>
    </source>
</reference>
<proteinExistence type="predicted"/>
<dbReference type="SUPFAM" id="SSF81321">
    <property type="entry name" value="Family A G protein-coupled receptor-like"/>
    <property type="match status" value="1"/>
</dbReference>
<dbReference type="GO" id="GO:0007189">
    <property type="term" value="P:adenylate cyclase-activating G protein-coupled receptor signaling pathway"/>
    <property type="evidence" value="ECO:0007669"/>
    <property type="project" value="TreeGrafter"/>
</dbReference>
<evidence type="ECO:0000259" key="7">
    <source>
        <dbReference type="PROSITE" id="PS50262"/>
    </source>
</evidence>
<evidence type="ECO:0000256" key="4">
    <source>
        <dbReference type="ARBA" id="ARBA00023136"/>
    </source>
</evidence>
<feature type="transmembrane region" description="Helical" evidence="6">
    <location>
        <begin position="61"/>
        <end position="84"/>
    </location>
</feature>
<evidence type="ECO:0000256" key="6">
    <source>
        <dbReference type="SAM" id="Phobius"/>
    </source>
</evidence>
<organism evidence="8 9">
    <name type="scientific">Chaetoceros tenuissimus</name>
    <dbReference type="NCBI Taxonomy" id="426638"/>
    <lineage>
        <taxon>Eukaryota</taxon>
        <taxon>Sar</taxon>
        <taxon>Stramenopiles</taxon>
        <taxon>Ochrophyta</taxon>
        <taxon>Bacillariophyta</taxon>
        <taxon>Coscinodiscophyceae</taxon>
        <taxon>Chaetocerotophycidae</taxon>
        <taxon>Chaetocerotales</taxon>
        <taxon>Chaetocerotaceae</taxon>
        <taxon>Chaetoceros</taxon>
    </lineage>
</organism>
<feature type="transmembrane region" description="Helical" evidence="6">
    <location>
        <begin position="209"/>
        <end position="233"/>
    </location>
</feature>
<feature type="compositionally biased region" description="Polar residues" evidence="5">
    <location>
        <begin position="349"/>
        <end position="367"/>
    </location>
</feature>
<feature type="transmembrane region" description="Helical" evidence="6">
    <location>
        <begin position="20"/>
        <end position="41"/>
    </location>
</feature>
<gene>
    <name evidence="8" type="ORF">CTEN210_00464</name>
</gene>
<dbReference type="PANTHER" id="PTHR23112">
    <property type="entry name" value="G PROTEIN-COUPLED RECEPTOR 157-RELATED"/>
    <property type="match status" value="1"/>
</dbReference>
<feature type="domain" description="G-protein coupled receptors family 1 profile" evidence="7">
    <location>
        <begin position="1"/>
        <end position="259"/>
    </location>
</feature>
<dbReference type="PANTHER" id="PTHR23112:SF0">
    <property type="entry name" value="TRANSMEMBRANE PROTEIN 116"/>
    <property type="match status" value="1"/>
</dbReference>
<evidence type="ECO:0000256" key="1">
    <source>
        <dbReference type="ARBA" id="ARBA00004141"/>
    </source>
</evidence>
<evidence type="ECO:0000313" key="9">
    <source>
        <dbReference type="Proteomes" id="UP001054902"/>
    </source>
</evidence>
<dbReference type="GO" id="GO:0005886">
    <property type="term" value="C:plasma membrane"/>
    <property type="evidence" value="ECO:0007669"/>
    <property type="project" value="TreeGrafter"/>
</dbReference>
<keyword evidence="9" id="KW-1185">Reference proteome</keyword>
<name>A0AAD3CF72_9STRA</name>
<evidence type="ECO:0000256" key="2">
    <source>
        <dbReference type="ARBA" id="ARBA00022692"/>
    </source>
</evidence>
<accession>A0AAD3CF72</accession>
<dbReference type="GO" id="GO:0004930">
    <property type="term" value="F:G protein-coupled receptor activity"/>
    <property type="evidence" value="ECO:0007669"/>
    <property type="project" value="TreeGrafter"/>
</dbReference>
<feature type="transmembrane region" description="Helical" evidence="6">
    <location>
        <begin position="147"/>
        <end position="173"/>
    </location>
</feature>
<dbReference type="AlphaFoldDB" id="A0AAD3CF72"/>
<comment type="caution">
    <text evidence="8">The sequence shown here is derived from an EMBL/GenBank/DDBJ whole genome shotgun (WGS) entry which is preliminary data.</text>
</comment>
<feature type="region of interest" description="Disordered" evidence="5">
    <location>
        <begin position="323"/>
        <end position="374"/>
    </location>
</feature>
<dbReference type="Proteomes" id="UP001054902">
    <property type="component" value="Unassembled WGS sequence"/>
</dbReference>
<feature type="transmembrane region" description="Helical" evidence="6">
    <location>
        <begin position="239"/>
        <end position="260"/>
    </location>
</feature>
<dbReference type="EMBL" id="BLLK01000019">
    <property type="protein sequence ID" value="GFH43990.1"/>
    <property type="molecule type" value="Genomic_DNA"/>
</dbReference>
<evidence type="ECO:0000256" key="3">
    <source>
        <dbReference type="ARBA" id="ARBA00022989"/>
    </source>
</evidence>
<dbReference type="PROSITE" id="PS50262">
    <property type="entry name" value="G_PROTEIN_RECEP_F1_2"/>
    <property type="match status" value="1"/>
</dbReference>